<keyword evidence="2" id="KW-0479">Metal-binding</keyword>
<evidence type="ECO:0000256" key="4">
    <source>
        <dbReference type="ARBA" id="ARBA00022771"/>
    </source>
</evidence>
<dbReference type="SMART" id="SM00343">
    <property type="entry name" value="ZnF_C2HC"/>
    <property type="match status" value="5"/>
</dbReference>
<dbReference type="GO" id="GO:0003676">
    <property type="term" value="F:nucleic acid binding"/>
    <property type="evidence" value="ECO:0007669"/>
    <property type="project" value="InterPro"/>
</dbReference>
<keyword evidence="1" id="KW-0507">mRNA processing</keyword>
<keyword evidence="9" id="KW-1185">Reference proteome</keyword>
<evidence type="ECO:0000256" key="2">
    <source>
        <dbReference type="ARBA" id="ARBA00022723"/>
    </source>
</evidence>
<evidence type="ECO:0000313" key="9">
    <source>
        <dbReference type="Proteomes" id="UP000292082"/>
    </source>
</evidence>
<dbReference type="GO" id="GO:0008270">
    <property type="term" value="F:zinc ion binding"/>
    <property type="evidence" value="ECO:0007669"/>
    <property type="project" value="UniProtKB-KW"/>
</dbReference>
<evidence type="ECO:0000256" key="1">
    <source>
        <dbReference type="ARBA" id="ARBA00022664"/>
    </source>
</evidence>
<keyword evidence="5" id="KW-0862">Zinc</keyword>
<organism evidence="8 9">
    <name type="scientific">Dichomitus squalens</name>
    <dbReference type="NCBI Taxonomy" id="114155"/>
    <lineage>
        <taxon>Eukaryota</taxon>
        <taxon>Fungi</taxon>
        <taxon>Dikarya</taxon>
        <taxon>Basidiomycota</taxon>
        <taxon>Agaricomycotina</taxon>
        <taxon>Agaricomycetes</taxon>
        <taxon>Polyporales</taxon>
        <taxon>Polyporaceae</taxon>
        <taxon>Dichomitus</taxon>
    </lineage>
</organism>
<evidence type="ECO:0000256" key="3">
    <source>
        <dbReference type="ARBA" id="ARBA00022737"/>
    </source>
</evidence>
<dbReference type="SUPFAM" id="SSF57756">
    <property type="entry name" value="Retrovirus zinc finger-like domains"/>
    <property type="match status" value="2"/>
</dbReference>
<dbReference type="Gene3D" id="4.10.60.10">
    <property type="entry name" value="Zinc finger, CCHC-type"/>
    <property type="match status" value="2"/>
</dbReference>
<sequence>MPRTFTRCDQCDSTNHSTAECTLEDHICFVCWGSGHDSRSCYLNKTCGKCGQRGHPSRLCTEREVRRRHLCKNCFKSGHEHWECTEPKGYSDMRCERCDRPGHVALDCPTLKRPVRAKCTHTRLVRVDVVYRSRRNRRNRPLRSVVNAPEERRPARCVGRKVICAGSVPEYHVPYVCSFLLTLCSLKSSAELRRGRARVQGLPTSKQV</sequence>
<dbReference type="Proteomes" id="UP000292082">
    <property type="component" value="Unassembled WGS sequence"/>
</dbReference>
<dbReference type="STRING" id="114155.A0A4Q9QCG1"/>
<dbReference type="GO" id="GO:0006397">
    <property type="term" value="P:mRNA processing"/>
    <property type="evidence" value="ECO:0007669"/>
    <property type="project" value="UniProtKB-KW"/>
</dbReference>
<gene>
    <name evidence="8" type="ORF">BD310DRAFT_1009389</name>
</gene>
<evidence type="ECO:0000256" key="5">
    <source>
        <dbReference type="ARBA" id="ARBA00022833"/>
    </source>
</evidence>
<dbReference type="PANTHER" id="PTHR47103:SF8">
    <property type="entry name" value="DNA-BINDING PROTEIN"/>
    <property type="match status" value="1"/>
</dbReference>
<reference evidence="8 9" key="1">
    <citation type="submission" date="2019-01" db="EMBL/GenBank/DDBJ databases">
        <title>Draft genome sequences of three monokaryotic isolates of the white-rot basidiomycete fungus Dichomitus squalens.</title>
        <authorList>
            <consortium name="DOE Joint Genome Institute"/>
            <person name="Lopez S.C."/>
            <person name="Andreopoulos B."/>
            <person name="Pangilinan J."/>
            <person name="Lipzen A."/>
            <person name="Riley R."/>
            <person name="Ahrendt S."/>
            <person name="Ng V."/>
            <person name="Barry K."/>
            <person name="Daum C."/>
            <person name="Grigoriev I.V."/>
            <person name="Hilden K.S."/>
            <person name="Makela M.R."/>
            <person name="de Vries R.P."/>
        </authorList>
    </citation>
    <scope>NUCLEOTIDE SEQUENCE [LARGE SCALE GENOMIC DNA]</scope>
    <source>
        <strain evidence="8 9">CBS 464.89</strain>
    </source>
</reference>
<evidence type="ECO:0000313" key="8">
    <source>
        <dbReference type="EMBL" id="TBU64384.1"/>
    </source>
</evidence>
<dbReference type="PANTHER" id="PTHR47103">
    <property type="entry name" value="DNA-BINDING PROTEIN"/>
    <property type="match status" value="1"/>
</dbReference>
<dbReference type="EMBL" id="ML145086">
    <property type="protein sequence ID" value="TBU64384.1"/>
    <property type="molecule type" value="Genomic_DNA"/>
</dbReference>
<keyword evidence="4 6" id="KW-0863">Zinc-finger</keyword>
<protein>
    <recommendedName>
        <fullName evidence="7">CCHC-type domain-containing protein</fullName>
    </recommendedName>
</protein>
<name>A0A4Q9QCG1_9APHY</name>
<proteinExistence type="predicted"/>
<dbReference type="AlphaFoldDB" id="A0A4Q9QCG1"/>
<evidence type="ECO:0000256" key="6">
    <source>
        <dbReference type="PROSITE-ProRule" id="PRU00047"/>
    </source>
</evidence>
<evidence type="ECO:0000259" key="7">
    <source>
        <dbReference type="PROSITE" id="PS50158"/>
    </source>
</evidence>
<accession>A0A4Q9QCG1</accession>
<dbReference type="PROSITE" id="PS50158">
    <property type="entry name" value="ZF_CCHC"/>
    <property type="match status" value="2"/>
</dbReference>
<keyword evidence="3" id="KW-0677">Repeat</keyword>
<dbReference type="InterPro" id="IPR036875">
    <property type="entry name" value="Znf_CCHC_sf"/>
</dbReference>
<feature type="domain" description="CCHC-type" evidence="7">
    <location>
        <begin position="47"/>
        <end position="62"/>
    </location>
</feature>
<feature type="domain" description="CCHC-type" evidence="7">
    <location>
        <begin position="94"/>
        <end position="109"/>
    </location>
</feature>
<dbReference type="InterPro" id="IPR001878">
    <property type="entry name" value="Znf_CCHC"/>
</dbReference>